<proteinExistence type="predicted"/>
<accession>X1SFE7</accession>
<feature type="region of interest" description="Disordered" evidence="1">
    <location>
        <begin position="1"/>
        <end position="37"/>
    </location>
</feature>
<dbReference type="EMBL" id="BARW01014252">
    <property type="protein sequence ID" value="GAI74135.1"/>
    <property type="molecule type" value="Genomic_DNA"/>
</dbReference>
<gene>
    <name evidence="2" type="ORF">S12H4_25421</name>
</gene>
<name>X1SFE7_9ZZZZ</name>
<protein>
    <submittedName>
        <fullName evidence="2">Uncharacterized protein</fullName>
    </submittedName>
</protein>
<comment type="caution">
    <text evidence="2">The sequence shown here is derived from an EMBL/GenBank/DDBJ whole genome shotgun (WGS) entry which is preliminary data.</text>
</comment>
<feature type="non-terminal residue" evidence="2">
    <location>
        <position position="1"/>
    </location>
</feature>
<evidence type="ECO:0000256" key="1">
    <source>
        <dbReference type="SAM" id="MobiDB-lite"/>
    </source>
</evidence>
<organism evidence="2">
    <name type="scientific">marine sediment metagenome</name>
    <dbReference type="NCBI Taxonomy" id="412755"/>
    <lineage>
        <taxon>unclassified sequences</taxon>
        <taxon>metagenomes</taxon>
        <taxon>ecological metagenomes</taxon>
    </lineage>
</organism>
<dbReference type="AlphaFoldDB" id="X1SFE7"/>
<sequence>DPYVPPHPRIKYGAGSNPLPPGERGKVITEEREGILK</sequence>
<reference evidence="2" key="1">
    <citation type="journal article" date="2014" name="Front. Microbiol.">
        <title>High frequency of phylogenetically diverse reductive dehalogenase-homologous genes in deep subseafloor sedimentary metagenomes.</title>
        <authorList>
            <person name="Kawai M."/>
            <person name="Futagami T."/>
            <person name="Toyoda A."/>
            <person name="Takaki Y."/>
            <person name="Nishi S."/>
            <person name="Hori S."/>
            <person name="Arai W."/>
            <person name="Tsubouchi T."/>
            <person name="Morono Y."/>
            <person name="Uchiyama I."/>
            <person name="Ito T."/>
            <person name="Fujiyama A."/>
            <person name="Inagaki F."/>
            <person name="Takami H."/>
        </authorList>
    </citation>
    <scope>NUCLEOTIDE SEQUENCE</scope>
    <source>
        <strain evidence="2">Expedition CK06-06</strain>
    </source>
</reference>
<evidence type="ECO:0000313" key="2">
    <source>
        <dbReference type="EMBL" id="GAI74135.1"/>
    </source>
</evidence>
<feature type="compositionally biased region" description="Basic and acidic residues" evidence="1">
    <location>
        <begin position="23"/>
        <end position="37"/>
    </location>
</feature>